<evidence type="ECO:0000313" key="3">
    <source>
        <dbReference type="Proteomes" id="UP000887572"/>
    </source>
</evidence>
<evidence type="ECO:0000256" key="1">
    <source>
        <dbReference type="PROSITE-ProRule" id="PRU00267"/>
    </source>
</evidence>
<feature type="domain" description="HMG box" evidence="2">
    <location>
        <begin position="259"/>
        <end position="311"/>
    </location>
</feature>
<dbReference type="InterPro" id="IPR009071">
    <property type="entry name" value="HMG_box_dom"/>
</dbReference>
<keyword evidence="1" id="KW-0238">DNA-binding</keyword>
<organism evidence="3 4">
    <name type="scientific">Globodera rostochiensis</name>
    <name type="common">Golden nematode worm</name>
    <name type="synonym">Heterodera rostochiensis</name>
    <dbReference type="NCBI Taxonomy" id="31243"/>
    <lineage>
        <taxon>Eukaryota</taxon>
        <taxon>Metazoa</taxon>
        <taxon>Ecdysozoa</taxon>
        <taxon>Nematoda</taxon>
        <taxon>Chromadorea</taxon>
        <taxon>Rhabditida</taxon>
        <taxon>Tylenchina</taxon>
        <taxon>Tylenchomorpha</taxon>
        <taxon>Tylenchoidea</taxon>
        <taxon>Heteroderidae</taxon>
        <taxon>Heteroderinae</taxon>
        <taxon>Globodera</taxon>
    </lineage>
</organism>
<dbReference type="WBParaSite" id="Gr19_v10_g13468.t1">
    <property type="protein sequence ID" value="Gr19_v10_g13468.t1"/>
    <property type="gene ID" value="Gr19_v10_g13468"/>
</dbReference>
<dbReference type="SMART" id="SM00398">
    <property type="entry name" value="HMG"/>
    <property type="match status" value="1"/>
</dbReference>
<dbReference type="AlphaFoldDB" id="A0A914H2T8"/>
<reference evidence="4" key="1">
    <citation type="submission" date="2022-11" db="UniProtKB">
        <authorList>
            <consortium name="WormBaseParasite"/>
        </authorList>
    </citation>
    <scope>IDENTIFICATION</scope>
</reference>
<dbReference type="SUPFAM" id="SSF47095">
    <property type="entry name" value="HMG-box"/>
    <property type="match status" value="1"/>
</dbReference>
<dbReference type="GO" id="GO:0003677">
    <property type="term" value="F:DNA binding"/>
    <property type="evidence" value="ECO:0007669"/>
    <property type="project" value="UniProtKB-UniRule"/>
</dbReference>
<keyword evidence="1" id="KW-0539">Nucleus</keyword>
<proteinExistence type="predicted"/>
<feature type="DNA-binding region" description="HMG box" evidence="1">
    <location>
        <begin position="259"/>
        <end position="311"/>
    </location>
</feature>
<dbReference type="Proteomes" id="UP000887572">
    <property type="component" value="Unplaced"/>
</dbReference>
<dbReference type="PROSITE" id="PS50118">
    <property type="entry name" value="HMG_BOX_2"/>
    <property type="match status" value="1"/>
</dbReference>
<evidence type="ECO:0000313" key="4">
    <source>
        <dbReference type="WBParaSite" id="Gr19_v10_g13468.t1"/>
    </source>
</evidence>
<keyword evidence="3" id="KW-1185">Reference proteome</keyword>
<evidence type="ECO:0000259" key="2">
    <source>
        <dbReference type="PROSITE" id="PS50118"/>
    </source>
</evidence>
<protein>
    <submittedName>
        <fullName evidence="4">HMG box domain-containing protein</fullName>
    </submittedName>
</protein>
<dbReference type="InterPro" id="IPR036910">
    <property type="entry name" value="HMG_box_dom_sf"/>
</dbReference>
<dbReference type="Gene3D" id="1.10.30.10">
    <property type="entry name" value="High mobility group box domain"/>
    <property type="match status" value="1"/>
</dbReference>
<sequence>MQWTLDKYNRLPDSRNMPMMIERSPLEQLFLQFDQPLKMLYVYHNGNQLEMFFVHPLVFSHDLVRKDQRLLFCVKNQCDGMVSMKFRVRFSTFESVNNFCATIGKYIGVKAFEDWSRRSASPFSVDLANTSIGSTNRSVVDPDMSTSSFSLLNSFSQCSKLSSQDAPPFDISRAQMMEQRPKCVDTGTQTVTDENINPNQNLGALPSSSSSVHLHIENLFTTEAVHEIGNVLRQIVNSDNKKIETRGRKKKNVSAMQPPKKPLSSYFLWTAETRKRSSTEWKAMPQEEKEHWKLRAAVERVRYQDQIKAYKKEQQRE</sequence>
<name>A0A914H2T8_GLORO</name>
<dbReference type="GO" id="GO:0005634">
    <property type="term" value="C:nucleus"/>
    <property type="evidence" value="ECO:0007669"/>
    <property type="project" value="UniProtKB-UniRule"/>
</dbReference>
<accession>A0A914H2T8</accession>